<organism evidence="1 2">
    <name type="scientific">Daphnia magna</name>
    <dbReference type="NCBI Taxonomy" id="35525"/>
    <lineage>
        <taxon>Eukaryota</taxon>
        <taxon>Metazoa</taxon>
        <taxon>Ecdysozoa</taxon>
        <taxon>Arthropoda</taxon>
        <taxon>Crustacea</taxon>
        <taxon>Branchiopoda</taxon>
        <taxon>Diplostraca</taxon>
        <taxon>Cladocera</taxon>
        <taxon>Anomopoda</taxon>
        <taxon>Daphniidae</taxon>
        <taxon>Daphnia</taxon>
    </lineage>
</organism>
<sequence>MKEKQISVERTWELPPRPCPCSLLGPLPAVLVLYQCPSPARRFQPVRCFRPARGSRTACGSRPARRSTPARRFPQSILLPALSAEIRKKKVKPSRRQFEPFSGRKSYVNPLEPMEARALEQKGAIS</sequence>
<proteinExistence type="predicted"/>
<name>A0ABQ9ZLP1_9CRUS</name>
<evidence type="ECO:0000313" key="1">
    <source>
        <dbReference type="EMBL" id="KAK4013864.1"/>
    </source>
</evidence>
<dbReference type="Proteomes" id="UP001234178">
    <property type="component" value="Unassembled WGS sequence"/>
</dbReference>
<evidence type="ECO:0000313" key="2">
    <source>
        <dbReference type="Proteomes" id="UP001234178"/>
    </source>
</evidence>
<protein>
    <submittedName>
        <fullName evidence="1">Uncharacterized protein</fullName>
    </submittedName>
</protein>
<dbReference type="EMBL" id="JAOYFB010000004">
    <property type="protein sequence ID" value="KAK4013864.1"/>
    <property type="molecule type" value="Genomic_DNA"/>
</dbReference>
<reference evidence="1 2" key="1">
    <citation type="journal article" date="2023" name="Nucleic Acids Res.">
        <title>The hologenome of Daphnia magna reveals possible DNA methylation and microbiome-mediated evolution of the host genome.</title>
        <authorList>
            <person name="Chaturvedi A."/>
            <person name="Li X."/>
            <person name="Dhandapani V."/>
            <person name="Marshall H."/>
            <person name="Kissane S."/>
            <person name="Cuenca-Cambronero M."/>
            <person name="Asole G."/>
            <person name="Calvet F."/>
            <person name="Ruiz-Romero M."/>
            <person name="Marangio P."/>
            <person name="Guigo R."/>
            <person name="Rago D."/>
            <person name="Mirbahai L."/>
            <person name="Eastwood N."/>
            <person name="Colbourne J.K."/>
            <person name="Zhou J."/>
            <person name="Mallon E."/>
            <person name="Orsini L."/>
        </authorList>
    </citation>
    <scope>NUCLEOTIDE SEQUENCE [LARGE SCALE GENOMIC DNA]</scope>
    <source>
        <strain evidence="1">LRV0_1</strain>
    </source>
</reference>
<accession>A0ABQ9ZLP1</accession>
<comment type="caution">
    <text evidence="1">The sequence shown here is derived from an EMBL/GenBank/DDBJ whole genome shotgun (WGS) entry which is preliminary data.</text>
</comment>
<keyword evidence="2" id="KW-1185">Reference proteome</keyword>
<gene>
    <name evidence="1" type="ORF">OUZ56_026418</name>
</gene>